<dbReference type="Gene3D" id="3.40.630.10">
    <property type="entry name" value="Zn peptidases"/>
    <property type="match status" value="1"/>
</dbReference>
<evidence type="ECO:0000313" key="11">
    <source>
        <dbReference type="EMBL" id="BCJ92454.1"/>
    </source>
</evidence>
<dbReference type="GO" id="GO:0008237">
    <property type="term" value="F:metallopeptidase activity"/>
    <property type="evidence" value="ECO:0007669"/>
    <property type="project" value="UniProtKB-KW"/>
</dbReference>
<dbReference type="PANTHER" id="PTHR28570">
    <property type="entry name" value="ASPARTYL AMINOPEPTIDASE"/>
    <property type="match status" value="1"/>
</dbReference>
<name>A0A6S6QPF2_9FIRM</name>
<comment type="similarity">
    <text evidence="2 9">Belongs to the peptidase M18 family.</text>
</comment>
<evidence type="ECO:0000256" key="8">
    <source>
        <dbReference type="ARBA" id="ARBA00023049"/>
    </source>
</evidence>
<protein>
    <recommendedName>
        <fullName evidence="10">M18 family aminopeptidase</fullName>
        <ecNumber evidence="10">3.4.11.-</ecNumber>
    </recommendedName>
</protein>
<dbReference type="GO" id="GO:0005737">
    <property type="term" value="C:cytoplasm"/>
    <property type="evidence" value="ECO:0007669"/>
    <property type="project" value="UniProtKB-ARBA"/>
</dbReference>
<evidence type="ECO:0000256" key="1">
    <source>
        <dbReference type="ARBA" id="ARBA00001947"/>
    </source>
</evidence>
<dbReference type="Proteomes" id="UP000515561">
    <property type="component" value="Chromosome"/>
</dbReference>
<dbReference type="InterPro" id="IPR001948">
    <property type="entry name" value="Peptidase_M18"/>
</dbReference>
<dbReference type="GO" id="GO:0006508">
    <property type="term" value="P:proteolysis"/>
    <property type="evidence" value="ECO:0007669"/>
    <property type="project" value="UniProtKB-KW"/>
</dbReference>
<keyword evidence="8 9" id="KW-0482">Metalloprotease</keyword>
<keyword evidence="3 9" id="KW-0031">Aminopeptidase</keyword>
<dbReference type="EMBL" id="AP023367">
    <property type="protein sequence ID" value="BCJ92454.1"/>
    <property type="molecule type" value="Genomic_DNA"/>
</dbReference>
<evidence type="ECO:0000256" key="10">
    <source>
        <dbReference type="RuleBase" id="RU004387"/>
    </source>
</evidence>
<proteinExistence type="inferred from homology"/>
<dbReference type="GO" id="GO:0004177">
    <property type="term" value="F:aminopeptidase activity"/>
    <property type="evidence" value="ECO:0007669"/>
    <property type="project" value="UniProtKB-KW"/>
</dbReference>
<dbReference type="RefSeq" id="WP_184093124.1">
    <property type="nucleotide sequence ID" value="NZ_AP023367.1"/>
</dbReference>
<dbReference type="KEGG" id="acel:acsn021_00230"/>
<evidence type="ECO:0000256" key="7">
    <source>
        <dbReference type="ARBA" id="ARBA00022833"/>
    </source>
</evidence>
<evidence type="ECO:0000256" key="3">
    <source>
        <dbReference type="ARBA" id="ARBA00022438"/>
    </source>
</evidence>
<dbReference type="InterPro" id="IPR023358">
    <property type="entry name" value="Peptidase_M18_dom2"/>
</dbReference>
<evidence type="ECO:0000256" key="9">
    <source>
        <dbReference type="RuleBase" id="RU004386"/>
    </source>
</evidence>
<dbReference type="AlphaFoldDB" id="A0A6S6QPF2"/>
<evidence type="ECO:0000313" key="12">
    <source>
        <dbReference type="Proteomes" id="UP000515561"/>
    </source>
</evidence>
<dbReference type="EC" id="3.4.11.-" evidence="10"/>
<evidence type="ECO:0000256" key="6">
    <source>
        <dbReference type="ARBA" id="ARBA00022801"/>
    </source>
</evidence>
<keyword evidence="6 9" id="KW-0378">Hydrolase</keyword>
<dbReference type="CDD" id="cd05658">
    <property type="entry name" value="M18_DAP"/>
    <property type="match status" value="1"/>
</dbReference>
<dbReference type="PANTHER" id="PTHR28570:SF3">
    <property type="entry name" value="ASPARTYL AMINOPEPTIDASE"/>
    <property type="match status" value="1"/>
</dbReference>
<dbReference type="SUPFAM" id="SSF101821">
    <property type="entry name" value="Aminopeptidase/glucanase lid domain"/>
    <property type="match status" value="1"/>
</dbReference>
<reference evidence="11 12" key="1">
    <citation type="journal article" date="2016" name="Int. J. Syst. Evol. Microbiol.">
        <title>Descriptions of Anaerotaenia torta gen. nov., sp. nov. and Anaerocolumna cellulosilytica gen. nov., sp. nov. isolated from a methanogenic reactor of cattle waste.</title>
        <authorList>
            <person name="Uek A."/>
            <person name="Ohtaki Y."/>
            <person name="Kaku N."/>
            <person name="Ueki K."/>
        </authorList>
    </citation>
    <scope>NUCLEOTIDE SEQUENCE [LARGE SCALE GENOMIC DNA]</scope>
    <source>
        <strain evidence="11 12">SN021</strain>
    </source>
</reference>
<evidence type="ECO:0000256" key="2">
    <source>
        <dbReference type="ARBA" id="ARBA00008290"/>
    </source>
</evidence>
<evidence type="ECO:0000256" key="4">
    <source>
        <dbReference type="ARBA" id="ARBA00022670"/>
    </source>
</evidence>
<dbReference type="NCBIfam" id="NF002759">
    <property type="entry name" value="PRK02813.1"/>
    <property type="match status" value="1"/>
</dbReference>
<dbReference type="SUPFAM" id="SSF53187">
    <property type="entry name" value="Zn-dependent exopeptidases"/>
    <property type="match status" value="1"/>
</dbReference>
<organism evidence="11 12">
    <name type="scientific">Anaerocolumna cellulosilytica</name>
    <dbReference type="NCBI Taxonomy" id="433286"/>
    <lineage>
        <taxon>Bacteria</taxon>
        <taxon>Bacillati</taxon>
        <taxon>Bacillota</taxon>
        <taxon>Clostridia</taxon>
        <taxon>Lachnospirales</taxon>
        <taxon>Lachnospiraceae</taxon>
        <taxon>Anaerocolumna</taxon>
    </lineage>
</organism>
<keyword evidence="5 9" id="KW-0479">Metal-binding</keyword>
<comment type="cofactor">
    <cofactor evidence="1 10">
        <name>Zn(2+)</name>
        <dbReference type="ChEBI" id="CHEBI:29105"/>
    </cofactor>
</comment>
<dbReference type="Pfam" id="PF02127">
    <property type="entry name" value="Peptidase_M18"/>
    <property type="match status" value="1"/>
</dbReference>
<accession>A0A6S6QPF2</accession>
<keyword evidence="12" id="KW-1185">Reference proteome</keyword>
<evidence type="ECO:0000256" key="5">
    <source>
        <dbReference type="ARBA" id="ARBA00022723"/>
    </source>
</evidence>
<dbReference type="GO" id="GO:0008270">
    <property type="term" value="F:zinc ion binding"/>
    <property type="evidence" value="ECO:0007669"/>
    <property type="project" value="InterPro"/>
</dbReference>
<sequence>MDYRASALELIKYIKSATSPYQVVEEGIKILEAAGFQELKLSNPWELKAGGLYYMPIYGTTLFAFTVGEEFKAGQSLRIAAGHTDHPGFRVKPKAEIMAGEYYKLNTEVYGGPILSTWMDRPLSLAGRVALRSEDPFHPVLKIIDMKKPFLTIPNLAIHINREVNKGVELNRQTDTLPLLGMLNDRLNKDQFFLKFLAKELEVEVNDILDYDMYIYNAEEGNLLGIEEEFISCPRLDNLTSVLALLKGIVMGSRKEGINLIALYDNEEIGSRSKQGADSSLLTILLEKIYAGLGILHKERLYEAVADSMLISVDVAHGVHPNRPEKYDPTNYTKLGGGVVFKIDSNQKYTFDTEAVAVLQQVCEKSGVKYQKFVNRSDMPGGGTLGPIISSWLPMKTVDLGVPLLAMHSSRELMGTEDQLHLENLIQGFFSL</sequence>
<dbReference type="Gene3D" id="2.30.250.10">
    <property type="entry name" value="Aminopeptidase i, Domain 2"/>
    <property type="match status" value="1"/>
</dbReference>
<keyword evidence="7 9" id="KW-0862">Zinc</keyword>
<keyword evidence="4 9" id="KW-0645">Protease</keyword>
<dbReference type="PRINTS" id="PR00932">
    <property type="entry name" value="AMINO1PTASE"/>
</dbReference>
<gene>
    <name evidence="11" type="primary">apeB</name>
    <name evidence="11" type="ORF">acsn021_00230</name>
</gene>